<evidence type="ECO:0000256" key="14">
    <source>
        <dbReference type="ARBA" id="ARBA00023014"/>
    </source>
</evidence>
<keyword evidence="17" id="KW-0472">Membrane</keyword>
<dbReference type="RefSeq" id="WP_156137416.1">
    <property type="nucleotide sequence ID" value="NZ_AP014648.1"/>
</dbReference>
<keyword evidence="17" id="KW-1133">Transmembrane helix</keyword>
<reference evidence="19 20" key="1">
    <citation type="submission" date="2014-09" db="EMBL/GenBank/DDBJ databases">
        <title>Genome sequencing of Methyloceanibacter caenitepidi Gela4.</title>
        <authorList>
            <person name="Takeuchi M."/>
            <person name="Susumu S."/>
            <person name="Kamagata Y."/>
            <person name="Oshima K."/>
            <person name="Hattori M."/>
            <person name="Iwasaki W."/>
        </authorList>
    </citation>
    <scope>NUCLEOTIDE SEQUENCE [LARGE SCALE GENOMIC DNA]</scope>
    <source>
        <strain evidence="19 20">Gela4</strain>
    </source>
</reference>
<evidence type="ECO:0000313" key="19">
    <source>
        <dbReference type="EMBL" id="BAQ16816.1"/>
    </source>
</evidence>
<dbReference type="OrthoDB" id="9778496at2"/>
<dbReference type="GO" id="GO:0046983">
    <property type="term" value="F:protein dimerization activity"/>
    <property type="evidence" value="ECO:0007669"/>
    <property type="project" value="InterPro"/>
</dbReference>
<keyword evidence="9" id="KW-0597">Phosphoprotein</keyword>
<keyword evidence="13" id="KW-0902">Two-component regulatory system</keyword>
<dbReference type="SUPFAM" id="SSF55874">
    <property type="entry name" value="ATPase domain of HSP90 chaperone/DNA topoisomerase II/histidine kinase"/>
    <property type="match status" value="1"/>
</dbReference>
<dbReference type="SMART" id="SM00387">
    <property type="entry name" value="HATPase_c"/>
    <property type="match status" value="1"/>
</dbReference>
<evidence type="ECO:0000256" key="15">
    <source>
        <dbReference type="ARBA" id="ARBA00024827"/>
    </source>
</evidence>
<evidence type="ECO:0000256" key="8">
    <source>
        <dbReference type="ARBA" id="ARBA00022490"/>
    </source>
</evidence>
<protein>
    <recommendedName>
        <fullName evidence="6">Oxygen sensor histidine kinase NreB</fullName>
        <ecNumber evidence="5">2.7.13.3</ecNumber>
    </recommendedName>
    <alternativeName>
        <fullName evidence="16">Nitrogen regulation protein B</fullName>
    </alternativeName>
</protein>
<dbReference type="InterPro" id="IPR050482">
    <property type="entry name" value="Sensor_HK_TwoCompSys"/>
</dbReference>
<dbReference type="EC" id="2.7.13.3" evidence="5"/>
<dbReference type="GO" id="GO:0005737">
    <property type="term" value="C:cytoplasm"/>
    <property type="evidence" value="ECO:0007669"/>
    <property type="project" value="UniProtKB-SubCell"/>
</dbReference>
<evidence type="ECO:0000256" key="10">
    <source>
        <dbReference type="ARBA" id="ARBA00022679"/>
    </source>
</evidence>
<dbReference type="Proteomes" id="UP000031643">
    <property type="component" value="Chromosome"/>
</dbReference>
<keyword evidence="11 19" id="KW-0418">Kinase</keyword>
<evidence type="ECO:0000259" key="18">
    <source>
        <dbReference type="PROSITE" id="PS50885"/>
    </source>
</evidence>
<proteinExistence type="predicted"/>
<comment type="function">
    <text evidence="15">Member of the two-component regulatory system NreB/NreC involved in the control of dissimilatory nitrate/nitrite reduction in response to oxygen. NreB functions as a direct oxygen sensor histidine kinase which is autophosphorylated, in the absence of oxygen, probably at the conserved histidine residue, and transfers its phosphate group probably to a conserved aspartate residue of NreC. NreB/NreC activates the expression of the nitrate (narGHJI) and nitrite (nir) reductase operons, as well as the putative nitrate transporter gene narT.</text>
</comment>
<keyword evidence="14" id="KW-0411">Iron-sulfur</keyword>
<sequence>MLQKLWYDRPVRTQLIVVVAAINLFAALMAGVVAILNTRTATKAEMESSLEVAERFVDVTLRDLARQGKLDNLDEELPPLLRHLRHVRIMFLSDSGQLAIISPKGATAGVKGTQAPGWFVSLVHPEIAQRKVRLLPDGSHPVIILGEPSDEISEAWQDFLSLALIWSAINAIVLVVLYIVLGRVLDPLASLSRGMHQLEGGEYWARLPSAKVKEVAVITDRFNMLASALDVTRKENESLYQQLINVQEAERREIANELHDEAGACLFGIAANASSIQTTAGQLDGDRATRISSRAGEILSIAERLKVMNRGLLKKLRPGPLGQVKLADLIVELTAGLQSQHPDTQINAAVGSVAKSYGESVDLAIYRCVQEAITNAIRHGHAENIDVDLDEVQIANGTGDYRAVRLTIADDGEGMEPNKAKGFGLTTMTERVRSVGGTCVIEGIPSKGTTVRVEIPIKQKKNETTAPARAQESVRELS</sequence>
<keyword evidence="17" id="KW-0812">Transmembrane</keyword>
<evidence type="ECO:0000256" key="2">
    <source>
        <dbReference type="ARBA" id="ARBA00001966"/>
    </source>
</evidence>
<evidence type="ECO:0000256" key="3">
    <source>
        <dbReference type="ARBA" id="ARBA00004370"/>
    </source>
</evidence>
<dbReference type="GO" id="GO:0016020">
    <property type="term" value="C:membrane"/>
    <property type="evidence" value="ECO:0007669"/>
    <property type="project" value="UniProtKB-SubCell"/>
</dbReference>
<dbReference type="STRING" id="1384459.GL4_1358"/>
<evidence type="ECO:0000256" key="11">
    <source>
        <dbReference type="ARBA" id="ARBA00022777"/>
    </source>
</evidence>
<feature type="transmembrane region" description="Helical" evidence="17">
    <location>
        <begin position="15"/>
        <end position="36"/>
    </location>
</feature>
<dbReference type="AlphaFoldDB" id="A0A0A8K206"/>
<dbReference type="Pfam" id="PF02518">
    <property type="entry name" value="HATPase_c"/>
    <property type="match status" value="1"/>
</dbReference>
<comment type="subcellular location">
    <subcellularLocation>
        <location evidence="4">Cytoplasm</location>
    </subcellularLocation>
    <subcellularLocation>
        <location evidence="3">Membrane</location>
    </subcellularLocation>
</comment>
<dbReference type="EMBL" id="AP014648">
    <property type="protein sequence ID" value="BAQ16816.1"/>
    <property type="molecule type" value="Genomic_DNA"/>
</dbReference>
<evidence type="ECO:0000256" key="6">
    <source>
        <dbReference type="ARBA" id="ARBA00017322"/>
    </source>
</evidence>
<dbReference type="InterPro" id="IPR036890">
    <property type="entry name" value="HATPase_C_sf"/>
</dbReference>
<name>A0A0A8K206_9HYPH</name>
<dbReference type="HOGENOM" id="CLU_045360_0_0_5"/>
<dbReference type="KEGG" id="mcg:GL4_1358"/>
<keyword evidence="12" id="KW-0408">Iron</keyword>
<dbReference type="InterPro" id="IPR004358">
    <property type="entry name" value="Sig_transdc_His_kin-like_C"/>
</dbReference>
<evidence type="ECO:0000256" key="4">
    <source>
        <dbReference type="ARBA" id="ARBA00004496"/>
    </source>
</evidence>
<organism evidence="19 20">
    <name type="scientific">Methyloceanibacter caenitepidi</name>
    <dbReference type="NCBI Taxonomy" id="1384459"/>
    <lineage>
        <taxon>Bacteria</taxon>
        <taxon>Pseudomonadati</taxon>
        <taxon>Pseudomonadota</taxon>
        <taxon>Alphaproteobacteria</taxon>
        <taxon>Hyphomicrobiales</taxon>
        <taxon>Hyphomicrobiaceae</taxon>
        <taxon>Methyloceanibacter</taxon>
    </lineage>
</organism>
<evidence type="ECO:0000256" key="7">
    <source>
        <dbReference type="ARBA" id="ARBA00022485"/>
    </source>
</evidence>
<dbReference type="CDD" id="cd16917">
    <property type="entry name" value="HATPase_UhpB-NarQ-NarX-like"/>
    <property type="match status" value="1"/>
</dbReference>
<keyword evidence="7" id="KW-0479">Metal-binding</keyword>
<keyword evidence="10" id="KW-0808">Transferase</keyword>
<dbReference type="InterPro" id="IPR011712">
    <property type="entry name" value="Sig_transdc_His_kin_sub3_dim/P"/>
</dbReference>
<evidence type="ECO:0000256" key="13">
    <source>
        <dbReference type="ARBA" id="ARBA00023012"/>
    </source>
</evidence>
<evidence type="ECO:0000256" key="9">
    <source>
        <dbReference type="ARBA" id="ARBA00022553"/>
    </source>
</evidence>
<feature type="transmembrane region" description="Helical" evidence="17">
    <location>
        <begin position="159"/>
        <end position="181"/>
    </location>
</feature>
<dbReference type="PANTHER" id="PTHR24421">
    <property type="entry name" value="NITRATE/NITRITE SENSOR PROTEIN NARX-RELATED"/>
    <property type="match status" value="1"/>
</dbReference>
<dbReference type="Gene3D" id="1.20.5.1930">
    <property type="match status" value="1"/>
</dbReference>
<keyword evidence="7" id="KW-0004">4Fe-4S</keyword>
<dbReference type="GO" id="GO:0051539">
    <property type="term" value="F:4 iron, 4 sulfur cluster binding"/>
    <property type="evidence" value="ECO:0007669"/>
    <property type="project" value="UniProtKB-KW"/>
</dbReference>
<dbReference type="GO" id="GO:0000155">
    <property type="term" value="F:phosphorelay sensor kinase activity"/>
    <property type="evidence" value="ECO:0007669"/>
    <property type="project" value="InterPro"/>
</dbReference>
<comment type="catalytic activity">
    <reaction evidence="1">
        <text>ATP + protein L-histidine = ADP + protein N-phospho-L-histidine.</text>
        <dbReference type="EC" id="2.7.13.3"/>
    </reaction>
</comment>
<dbReference type="PANTHER" id="PTHR24421:SF58">
    <property type="entry name" value="SIGNAL TRANSDUCTION HISTIDINE-PROTEIN KINASE_PHOSPHATASE UHPB"/>
    <property type="match status" value="1"/>
</dbReference>
<dbReference type="PROSITE" id="PS50885">
    <property type="entry name" value="HAMP"/>
    <property type="match status" value="1"/>
</dbReference>
<gene>
    <name evidence="19" type="ORF">GL4_1358</name>
</gene>
<evidence type="ECO:0000313" key="20">
    <source>
        <dbReference type="Proteomes" id="UP000031643"/>
    </source>
</evidence>
<evidence type="ECO:0000256" key="17">
    <source>
        <dbReference type="SAM" id="Phobius"/>
    </source>
</evidence>
<evidence type="ECO:0000256" key="1">
    <source>
        <dbReference type="ARBA" id="ARBA00000085"/>
    </source>
</evidence>
<keyword evidence="8" id="KW-0963">Cytoplasm</keyword>
<evidence type="ECO:0000256" key="12">
    <source>
        <dbReference type="ARBA" id="ARBA00023004"/>
    </source>
</evidence>
<dbReference type="InterPro" id="IPR003660">
    <property type="entry name" value="HAMP_dom"/>
</dbReference>
<dbReference type="InterPro" id="IPR003594">
    <property type="entry name" value="HATPase_dom"/>
</dbReference>
<dbReference type="Gene3D" id="3.30.565.10">
    <property type="entry name" value="Histidine kinase-like ATPase, C-terminal domain"/>
    <property type="match status" value="1"/>
</dbReference>
<evidence type="ECO:0000256" key="16">
    <source>
        <dbReference type="ARBA" id="ARBA00030800"/>
    </source>
</evidence>
<evidence type="ECO:0000256" key="5">
    <source>
        <dbReference type="ARBA" id="ARBA00012438"/>
    </source>
</evidence>
<dbReference type="PRINTS" id="PR00344">
    <property type="entry name" value="BCTRLSENSOR"/>
</dbReference>
<dbReference type="Pfam" id="PF07730">
    <property type="entry name" value="HisKA_3"/>
    <property type="match status" value="1"/>
</dbReference>
<accession>A0A0A8K206</accession>
<keyword evidence="20" id="KW-1185">Reference proteome</keyword>
<feature type="domain" description="HAMP" evidence="18">
    <location>
        <begin position="182"/>
        <end position="234"/>
    </location>
</feature>
<comment type="cofactor">
    <cofactor evidence="2">
        <name>[4Fe-4S] cluster</name>
        <dbReference type="ChEBI" id="CHEBI:49883"/>
    </cofactor>
</comment>